<dbReference type="Gene3D" id="3.40.630.30">
    <property type="match status" value="1"/>
</dbReference>
<keyword evidence="3" id="KW-0012">Acyltransferase</keyword>
<organism evidence="4 5">
    <name type="scientific">Sulfuracidifex tepidarius</name>
    <dbReference type="NCBI Taxonomy" id="1294262"/>
    <lineage>
        <taxon>Archaea</taxon>
        <taxon>Thermoproteota</taxon>
        <taxon>Thermoprotei</taxon>
        <taxon>Sulfolobales</taxon>
        <taxon>Sulfolobaceae</taxon>
        <taxon>Sulfuracidifex</taxon>
    </lineage>
</organism>
<evidence type="ECO:0000256" key="2">
    <source>
        <dbReference type="ARBA" id="ARBA00022679"/>
    </source>
</evidence>
<dbReference type="AlphaFoldDB" id="A0A510DU69"/>
<keyword evidence="2" id="KW-0808">Transferase</keyword>
<dbReference type="PANTHER" id="PTHR36449">
    <property type="entry name" value="ACETYLTRANSFERASE-RELATED"/>
    <property type="match status" value="1"/>
</dbReference>
<keyword evidence="5" id="KW-1185">Reference proteome</keyword>
<evidence type="ECO:0000313" key="4">
    <source>
        <dbReference type="EMBL" id="BBG23772.1"/>
    </source>
</evidence>
<reference evidence="4 5" key="1">
    <citation type="journal article" date="2020" name="Int. J. Syst. Evol. Microbiol.">
        <title>Sulfuracidifex tepidarius gen. nov., sp. nov. and transfer of Sulfolobus metallicus Huber and Stetter 1992 to the genus Sulfuracidifex as Sulfuracidifex metallicus comb. nov.</title>
        <authorList>
            <person name="Itoh T."/>
            <person name="Miura T."/>
            <person name="Sakai H.D."/>
            <person name="Kato S."/>
            <person name="Ohkuma M."/>
            <person name="Takashina T."/>
        </authorList>
    </citation>
    <scope>NUCLEOTIDE SEQUENCE [LARGE SCALE GENOMIC DNA]</scope>
    <source>
        <strain evidence="4 5">IC-006</strain>
    </source>
</reference>
<dbReference type="OrthoDB" id="106308at2157"/>
<proteinExistence type="predicted"/>
<dbReference type="GeneID" id="41714828"/>
<name>A0A510DU69_9CREN</name>
<dbReference type="InterPro" id="IPR016181">
    <property type="entry name" value="Acyl_CoA_acyltransferase"/>
</dbReference>
<dbReference type="RefSeq" id="WP_149528438.1">
    <property type="nucleotide sequence ID" value="NZ_AP018929.1"/>
</dbReference>
<keyword evidence="1" id="KW-1277">Toxin-antitoxin system</keyword>
<gene>
    <name evidence="4" type="ORF">IC006_1066</name>
</gene>
<dbReference type="KEGG" id="step:IC006_1066"/>
<evidence type="ECO:0000256" key="1">
    <source>
        <dbReference type="ARBA" id="ARBA00022649"/>
    </source>
</evidence>
<evidence type="ECO:0000256" key="3">
    <source>
        <dbReference type="ARBA" id="ARBA00023315"/>
    </source>
</evidence>
<dbReference type="GO" id="GO:0016746">
    <property type="term" value="F:acyltransferase activity"/>
    <property type="evidence" value="ECO:0007669"/>
    <property type="project" value="UniProtKB-KW"/>
</dbReference>
<evidence type="ECO:0000313" key="5">
    <source>
        <dbReference type="Proteomes" id="UP000322983"/>
    </source>
</evidence>
<dbReference type="SUPFAM" id="SSF55729">
    <property type="entry name" value="Acyl-CoA N-acyltransferases (Nat)"/>
    <property type="match status" value="1"/>
</dbReference>
<dbReference type="Proteomes" id="UP000322983">
    <property type="component" value="Chromosome"/>
</dbReference>
<evidence type="ECO:0008006" key="6">
    <source>
        <dbReference type="Google" id="ProtNLM"/>
    </source>
</evidence>
<sequence>MSTNIQPYDTISTPLGNCYIYTIHLSFLNRLGSFDCGEEEQNDFIKRFAVGHYLTGINHTFLLICNNDLAGFVSFSSYSYAFAEGFLGKIREAMKKEFNKKGLPHEFDISFKKLPVILLGQLGINKIYQGKGVGSFFVRSFIIPYSLGYCIRNSCIGILVYTKTAKEFYEKLGFQLIYEDKNGGANYFYSLYKNVLEVRYRTFLAK</sequence>
<dbReference type="EMBL" id="AP018929">
    <property type="protein sequence ID" value="BBG23772.1"/>
    <property type="molecule type" value="Genomic_DNA"/>
</dbReference>
<protein>
    <recommendedName>
        <fullName evidence="6">N-acetyltransferase domain-containing protein</fullName>
    </recommendedName>
</protein>
<accession>A0A510DU69</accession>
<dbReference type="PANTHER" id="PTHR36449:SF1">
    <property type="entry name" value="ACETYLTRANSFERASE"/>
    <property type="match status" value="1"/>
</dbReference>